<dbReference type="InterPro" id="IPR004839">
    <property type="entry name" value="Aminotransferase_I/II_large"/>
</dbReference>
<dbReference type="CDD" id="cd00609">
    <property type="entry name" value="AAT_like"/>
    <property type="match status" value="1"/>
</dbReference>
<dbReference type="PRINTS" id="PR00799">
    <property type="entry name" value="TRANSAMINASE"/>
</dbReference>
<evidence type="ECO:0000256" key="4">
    <source>
        <dbReference type="ARBA" id="ARBA00022576"/>
    </source>
</evidence>
<dbReference type="GO" id="GO:0005829">
    <property type="term" value="C:cytosol"/>
    <property type="evidence" value="ECO:0007669"/>
    <property type="project" value="TreeGrafter"/>
</dbReference>
<dbReference type="NCBIfam" id="NF006719">
    <property type="entry name" value="PRK09257.1"/>
    <property type="match status" value="1"/>
</dbReference>
<evidence type="ECO:0000256" key="6">
    <source>
        <dbReference type="ARBA" id="ARBA00022898"/>
    </source>
</evidence>
<dbReference type="SUPFAM" id="SSF53383">
    <property type="entry name" value="PLP-dependent transferases"/>
    <property type="match status" value="1"/>
</dbReference>
<name>A0A7G9S8F4_9SPHN</name>
<dbReference type="AlphaFoldDB" id="A0A7G9S8F4"/>
<dbReference type="GO" id="GO:0004069">
    <property type="term" value="F:L-aspartate:2-oxoglutarate aminotransferase activity"/>
    <property type="evidence" value="ECO:0007669"/>
    <property type="project" value="TreeGrafter"/>
</dbReference>
<evidence type="ECO:0000256" key="3">
    <source>
        <dbReference type="ARBA" id="ARBA00011738"/>
    </source>
</evidence>
<dbReference type="Pfam" id="PF00155">
    <property type="entry name" value="Aminotran_1_2"/>
    <property type="match status" value="1"/>
</dbReference>
<comment type="cofactor">
    <cofactor evidence="1">
        <name>pyridoxal 5'-phosphate</name>
        <dbReference type="ChEBI" id="CHEBI:597326"/>
    </cofactor>
</comment>
<feature type="domain" description="Aminotransferase class I/classII large" evidence="7">
    <location>
        <begin position="42"/>
        <end position="396"/>
    </location>
</feature>
<keyword evidence="6" id="KW-0663">Pyridoxal phosphate</keyword>
<sequence>MHSDTDTAVRAGNAHILDTLPPLVSDSLLAIIALVNADPNPDKIDVGVGVYRDGQGRTPIPASLKKAEKRLWEEQQTKAYLGGYGDVRFTAAIRPVALGRHADDARIGGVQTPGGCGALALAFKLIAAARPEARVLIGTPTWPNHQPIVAGSGLRIVEYPFYDRDGTRIRFEEMVAALKSGERGDVALLHGCCHNPTGADLDDEQWSEVAQIVAERGLLPVVDLAYQGLGRGFEEDAAGLHKVLDSSEEAIVAYSCDKNFGVYRDRVGALFVKTGVEAATKHAMTHVLQIAREQWSMPPDHGAAAARIVLEDPLLKAEWLEEVAAMRDRINSIRARIAAADPRLAFVAEQYGMFSMLPLSKDQVVRLRDKSIYMADSGRFNVVGMSNGQVDRFIAAVIEAMDG</sequence>
<keyword evidence="9" id="KW-1185">Reference proteome</keyword>
<dbReference type="GO" id="GO:0030170">
    <property type="term" value="F:pyridoxal phosphate binding"/>
    <property type="evidence" value="ECO:0007669"/>
    <property type="project" value="InterPro"/>
</dbReference>
<dbReference type="GO" id="GO:0004838">
    <property type="term" value="F:L-tyrosine-2-oxoglutarate transaminase activity"/>
    <property type="evidence" value="ECO:0007669"/>
    <property type="project" value="TreeGrafter"/>
</dbReference>
<dbReference type="GO" id="GO:0033585">
    <property type="term" value="P:L-phenylalanine biosynthetic process from chorismate via phenylpyruvate"/>
    <property type="evidence" value="ECO:0007669"/>
    <property type="project" value="TreeGrafter"/>
</dbReference>
<reference evidence="8 9" key="1">
    <citation type="submission" date="2020-08" db="EMBL/GenBank/DDBJ databases">
        <title>Genome sequence of Sphingomonas rhizophila KACC 19189T.</title>
        <authorList>
            <person name="Hyun D.-W."/>
            <person name="Bae J.-W."/>
        </authorList>
    </citation>
    <scope>NUCLEOTIDE SEQUENCE [LARGE SCALE GENOMIC DNA]</scope>
    <source>
        <strain evidence="8 9">KACC 19189</strain>
    </source>
</reference>
<evidence type="ECO:0000256" key="2">
    <source>
        <dbReference type="ARBA" id="ARBA00007441"/>
    </source>
</evidence>
<dbReference type="PANTHER" id="PTHR11879:SF22">
    <property type="entry name" value="ASPARTATE AMINOTRANSFERASE, MITOCHONDRIAL"/>
    <property type="match status" value="1"/>
</dbReference>
<dbReference type="EMBL" id="CP060717">
    <property type="protein sequence ID" value="QNN64129.1"/>
    <property type="molecule type" value="Genomic_DNA"/>
</dbReference>
<dbReference type="InterPro" id="IPR015424">
    <property type="entry name" value="PyrdxlP-dep_Trfase"/>
</dbReference>
<dbReference type="Gene3D" id="3.40.640.10">
    <property type="entry name" value="Type I PLP-dependent aspartate aminotransferase-like (Major domain)"/>
    <property type="match status" value="1"/>
</dbReference>
<evidence type="ECO:0000256" key="5">
    <source>
        <dbReference type="ARBA" id="ARBA00022679"/>
    </source>
</evidence>
<dbReference type="InterPro" id="IPR015421">
    <property type="entry name" value="PyrdxlP-dep_Trfase_major"/>
</dbReference>
<dbReference type="GO" id="GO:0042802">
    <property type="term" value="F:identical protein binding"/>
    <property type="evidence" value="ECO:0007669"/>
    <property type="project" value="TreeGrafter"/>
</dbReference>
<dbReference type="KEGG" id="srhi:H9L12_06970"/>
<dbReference type="InterPro" id="IPR015422">
    <property type="entry name" value="PyrdxlP-dep_Trfase_small"/>
</dbReference>
<dbReference type="Gene3D" id="3.90.1150.10">
    <property type="entry name" value="Aspartate Aminotransferase, domain 1"/>
    <property type="match status" value="1"/>
</dbReference>
<evidence type="ECO:0000313" key="9">
    <source>
        <dbReference type="Proteomes" id="UP000515955"/>
    </source>
</evidence>
<comment type="subunit">
    <text evidence="3">Homodimer.</text>
</comment>
<proteinExistence type="inferred from homology"/>
<organism evidence="8 9">
    <name type="scientific">Sphingomonas rhizophila</name>
    <dbReference type="NCBI Taxonomy" id="2071607"/>
    <lineage>
        <taxon>Bacteria</taxon>
        <taxon>Pseudomonadati</taxon>
        <taxon>Pseudomonadota</taxon>
        <taxon>Alphaproteobacteria</taxon>
        <taxon>Sphingomonadales</taxon>
        <taxon>Sphingomonadaceae</taxon>
        <taxon>Sphingomonas</taxon>
    </lineage>
</organism>
<dbReference type="PANTHER" id="PTHR11879">
    <property type="entry name" value="ASPARTATE AMINOTRANSFERASE"/>
    <property type="match status" value="1"/>
</dbReference>
<evidence type="ECO:0000259" key="7">
    <source>
        <dbReference type="Pfam" id="PF00155"/>
    </source>
</evidence>
<evidence type="ECO:0000256" key="1">
    <source>
        <dbReference type="ARBA" id="ARBA00001933"/>
    </source>
</evidence>
<dbReference type="InterPro" id="IPR000796">
    <property type="entry name" value="Asp_trans"/>
</dbReference>
<dbReference type="RefSeq" id="WP_187541129.1">
    <property type="nucleotide sequence ID" value="NZ_CP060717.1"/>
</dbReference>
<gene>
    <name evidence="8" type="ORF">H9L12_06970</name>
</gene>
<protein>
    <submittedName>
        <fullName evidence="8">Aspartate/tyrosine/aromatic aminotransferase</fullName>
    </submittedName>
</protein>
<comment type="similarity">
    <text evidence="2">Belongs to the class-I pyridoxal-phosphate-dependent aminotransferase family.</text>
</comment>
<keyword evidence="4 8" id="KW-0032">Aminotransferase</keyword>
<dbReference type="Proteomes" id="UP000515955">
    <property type="component" value="Chromosome"/>
</dbReference>
<accession>A0A7G9S8F4</accession>
<evidence type="ECO:0000313" key="8">
    <source>
        <dbReference type="EMBL" id="QNN64129.1"/>
    </source>
</evidence>
<keyword evidence="5 8" id="KW-0808">Transferase</keyword>